<dbReference type="Gene3D" id="3.40.50.80">
    <property type="entry name" value="Nucleotide-binding domain of ferredoxin-NADP reductase (FNR) module"/>
    <property type="match status" value="1"/>
</dbReference>
<feature type="binding site" evidence="6">
    <location>
        <position position="125"/>
    </location>
    <ligand>
        <name>FAD</name>
        <dbReference type="ChEBI" id="CHEBI:57692"/>
    </ligand>
</feature>
<dbReference type="InterPro" id="IPR017938">
    <property type="entry name" value="Riboflavin_synthase-like_b-brl"/>
</dbReference>
<evidence type="ECO:0000256" key="7">
    <source>
        <dbReference type="SAM" id="Phobius"/>
    </source>
</evidence>
<dbReference type="Gene3D" id="2.40.30.10">
    <property type="entry name" value="Translation factors"/>
    <property type="match status" value="1"/>
</dbReference>
<dbReference type="Pfam" id="PF00970">
    <property type="entry name" value="FAD_binding_6"/>
    <property type="match status" value="1"/>
</dbReference>
<evidence type="ECO:0000259" key="8">
    <source>
        <dbReference type="PROSITE" id="PS51384"/>
    </source>
</evidence>
<evidence type="ECO:0000256" key="5">
    <source>
        <dbReference type="ARBA" id="ARBA00023002"/>
    </source>
</evidence>
<keyword evidence="5" id="KW-0560">Oxidoreductase</keyword>
<accession>F8NMA5</accession>
<name>F8NMA5_SERL9</name>
<dbReference type="HOGENOM" id="CLU_003827_9_1_1"/>
<keyword evidence="7" id="KW-0472">Membrane</keyword>
<dbReference type="PANTHER" id="PTHR19370:SF184">
    <property type="entry name" value="NADH-CYTOCHROME B5 REDUCTASE-LIKE"/>
    <property type="match status" value="1"/>
</dbReference>
<dbReference type="InterPro" id="IPR008333">
    <property type="entry name" value="Cbr1-like_FAD-bd_dom"/>
</dbReference>
<dbReference type="PANTHER" id="PTHR19370">
    <property type="entry name" value="NADH-CYTOCHROME B5 REDUCTASE"/>
    <property type="match status" value="1"/>
</dbReference>
<keyword evidence="3 6" id="KW-0285">Flavoprotein</keyword>
<gene>
    <name evidence="9" type="ORF">SERLADRAFT_460620</name>
</gene>
<dbReference type="InterPro" id="IPR001834">
    <property type="entry name" value="CBR-like"/>
</dbReference>
<sequence length="351" mass="38984">MLRFKNCCTHNRRHIVSARRLSSGVSNGLRKAGPFLLFGGIGIGIAAYFLLPDESRSAPTYRSKSLAPSHFTPTTLISTAVSGPDTKLLTLAVPPELVPTNGRQSLAPIWSIFIKDDDIQVERQYTPLEGIDNNGHMKLWIKKYEKGEVGRWLHSKNIGDSIEIRGPLTTWPWTEDHWDEIVMISGGTGLAPFYQLVHNVMSENLAKNKTRYTLLHSSKTRADLPPSTMLQPLLEQAAKHSDKFRLEFFVDSLEGLQNPNLPDNKILVGRIDKSAIQSSLGMDNSYSWWQKLLTGATAPLKPPDKKILFLVCGPEPMISAIAGPYGRNFSQGAVGGIIGEMGYKPHEVWKL</sequence>
<proteinExistence type="inferred from homology"/>
<feature type="binding site" evidence="6">
    <location>
        <position position="142"/>
    </location>
    <ligand>
        <name>FAD</name>
        <dbReference type="ChEBI" id="CHEBI:57692"/>
    </ligand>
</feature>
<dbReference type="CDD" id="cd06183">
    <property type="entry name" value="cyt_b5_reduct_like"/>
    <property type="match status" value="1"/>
</dbReference>
<keyword evidence="7" id="KW-1133">Transmembrane helix</keyword>
<feature type="binding site" evidence="6">
    <location>
        <position position="123"/>
    </location>
    <ligand>
        <name>FAD</name>
        <dbReference type="ChEBI" id="CHEBI:57692"/>
    </ligand>
</feature>
<feature type="binding site" evidence="6">
    <location>
        <position position="149"/>
    </location>
    <ligand>
        <name>FAD</name>
        <dbReference type="ChEBI" id="CHEBI:57692"/>
    </ligand>
</feature>
<dbReference type="KEGG" id="sla:SERLADRAFT_460620"/>
<dbReference type="InterPro" id="IPR017927">
    <property type="entry name" value="FAD-bd_FR_type"/>
</dbReference>
<evidence type="ECO:0000256" key="6">
    <source>
        <dbReference type="PIRSR" id="PIRSR601834-1"/>
    </source>
</evidence>
<dbReference type="GO" id="GO:0016491">
    <property type="term" value="F:oxidoreductase activity"/>
    <property type="evidence" value="ECO:0007669"/>
    <property type="project" value="UniProtKB-KW"/>
</dbReference>
<dbReference type="InterPro" id="IPR039261">
    <property type="entry name" value="FNR_nucleotide-bd"/>
</dbReference>
<dbReference type="SUPFAM" id="SSF63380">
    <property type="entry name" value="Riboflavin synthase domain-like"/>
    <property type="match status" value="1"/>
</dbReference>
<keyword evidence="7" id="KW-0812">Transmembrane</keyword>
<reference evidence="9" key="1">
    <citation type="submission" date="2011-04" db="EMBL/GenBank/DDBJ databases">
        <title>Evolution of plant cell wall degrading machinery underlies the functional diversity of forest fungi.</title>
        <authorList>
            <consortium name="US DOE Joint Genome Institute (JGI-PGF)"/>
            <person name="Eastwood D.C."/>
            <person name="Floudas D."/>
            <person name="Binder M."/>
            <person name="Majcherczyk A."/>
            <person name="Schneider P."/>
            <person name="Aerts A."/>
            <person name="Asiegbu F.O."/>
            <person name="Baker S.E."/>
            <person name="Barry K."/>
            <person name="Bendiksby M."/>
            <person name="Blumentritt M."/>
            <person name="Coutinho P.M."/>
            <person name="Cullen D."/>
            <person name="Cullen D."/>
            <person name="Gathman A."/>
            <person name="Goodell B."/>
            <person name="Henrissat B."/>
            <person name="Ihrmark K."/>
            <person name="Kauserud H."/>
            <person name="Kohler A."/>
            <person name="LaButti K."/>
            <person name="Lapidus A."/>
            <person name="Lavin J.L."/>
            <person name="Lee Y.-H."/>
            <person name="Lindquist E."/>
            <person name="Lilly W."/>
            <person name="Lucas S."/>
            <person name="Morin E."/>
            <person name="Murat C."/>
            <person name="Oguiza J.A."/>
            <person name="Park J."/>
            <person name="Pisabarro A.G."/>
            <person name="Riley R."/>
            <person name="Rosling A."/>
            <person name="Salamov A."/>
            <person name="Schmidt O."/>
            <person name="Schmutz J."/>
            <person name="Skrede I."/>
            <person name="Stenlid J."/>
            <person name="Wiebenga A."/>
            <person name="Xie X."/>
            <person name="Kues U."/>
            <person name="Hibbett D.S."/>
            <person name="Hoffmeister D."/>
            <person name="Hogberg N."/>
            <person name="Martin F."/>
            <person name="Grigoriev I.V."/>
            <person name="Watkinson S.C."/>
        </authorList>
    </citation>
    <scope>NUCLEOTIDE SEQUENCE</scope>
    <source>
        <strain evidence="9">S7.9</strain>
    </source>
</reference>
<evidence type="ECO:0000256" key="1">
    <source>
        <dbReference type="ARBA" id="ARBA00001974"/>
    </source>
</evidence>
<evidence type="ECO:0000313" key="9">
    <source>
        <dbReference type="EMBL" id="EGO27355.1"/>
    </source>
</evidence>
<dbReference type="InterPro" id="IPR001433">
    <property type="entry name" value="OxRdtase_FAD/NAD-bd"/>
</dbReference>
<feature type="domain" description="FAD-binding FR-type" evidence="8">
    <location>
        <begin position="69"/>
        <end position="174"/>
    </location>
</feature>
<evidence type="ECO:0000256" key="3">
    <source>
        <dbReference type="ARBA" id="ARBA00022630"/>
    </source>
</evidence>
<dbReference type="SUPFAM" id="SSF52343">
    <property type="entry name" value="Ferredoxin reductase-like, C-terminal NADP-linked domain"/>
    <property type="match status" value="1"/>
</dbReference>
<evidence type="ECO:0000256" key="4">
    <source>
        <dbReference type="ARBA" id="ARBA00022827"/>
    </source>
</evidence>
<dbReference type="PROSITE" id="PS51384">
    <property type="entry name" value="FAD_FR"/>
    <property type="match status" value="1"/>
</dbReference>
<dbReference type="RefSeq" id="XP_007315446.1">
    <property type="nucleotide sequence ID" value="XM_007315384.1"/>
</dbReference>
<comment type="similarity">
    <text evidence="2">Belongs to the flavoprotein pyridine nucleotide cytochrome reductase family.</text>
</comment>
<dbReference type="OrthoDB" id="432685at2759"/>
<dbReference type="Pfam" id="PF00175">
    <property type="entry name" value="NAD_binding_1"/>
    <property type="match status" value="1"/>
</dbReference>
<dbReference type="GeneID" id="18818101"/>
<dbReference type="EMBL" id="GL945431">
    <property type="protein sequence ID" value="EGO27355.1"/>
    <property type="molecule type" value="Genomic_DNA"/>
</dbReference>
<evidence type="ECO:0000256" key="2">
    <source>
        <dbReference type="ARBA" id="ARBA00006105"/>
    </source>
</evidence>
<protein>
    <recommendedName>
        <fullName evidence="8">FAD-binding FR-type domain-containing protein</fullName>
    </recommendedName>
</protein>
<feature type="transmembrane region" description="Helical" evidence="7">
    <location>
        <begin position="32"/>
        <end position="51"/>
    </location>
</feature>
<comment type="cofactor">
    <cofactor evidence="1 6">
        <name>FAD</name>
        <dbReference type="ChEBI" id="CHEBI:57692"/>
    </cofactor>
</comment>
<dbReference type="PRINTS" id="PR00406">
    <property type="entry name" value="CYTB5RDTASE"/>
</dbReference>
<organism>
    <name type="scientific">Serpula lacrymans var. lacrymans (strain S7.9)</name>
    <name type="common">Dry rot fungus</name>
    <dbReference type="NCBI Taxonomy" id="578457"/>
    <lineage>
        <taxon>Eukaryota</taxon>
        <taxon>Fungi</taxon>
        <taxon>Dikarya</taxon>
        <taxon>Basidiomycota</taxon>
        <taxon>Agaricomycotina</taxon>
        <taxon>Agaricomycetes</taxon>
        <taxon>Agaricomycetidae</taxon>
        <taxon>Boletales</taxon>
        <taxon>Coniophorineae</taxon>
        <taxon>Serpulaceae</taxon>
        <taxon>Serpula</taxon>
    </lineage>
</organism>
<keyword evidence="4 6" id="KW-0274">FAD</keyword>
<dbReference type="AlphaFoldDB" id="F8NMA5"/>
<dbReference type="Proteomes" id="UP000008064">
    <property type="component" value="Unassembled WGS sequence"/>
</dbReference>